<name>A0A1R1YNQ3_9FUNG</name>
<proteinExistence type="predicted"/>
<keyword evidence="3" id="KW-1185">Reference proteome</keyword>
<evidence type="ECO:0000313" key="3">
    <source>
        <dbReference type="Proteomes" id="UP000187429"/>
    </source>
</evidence>
<dbReference type="AlphaFoldDB" id="A0A1R1YNQ3"/>
<evidence type="ECO:0000256" key="1">
    <source>
        <dbReference type="SAM" id="SignalP"/>
    </source>
</evidence>
<dbReference type="EMBL" id="LSSM01000564">
    <property type="protein sequence ID" value="OMJ28514.1"/>
    <property type="molecule type" value="Genomic_DNA"/>
</dbReference>
<dbReference type="Proteomes" id="UP000187429">
    <property type="component" value="Unassembled WGS sequence"/>
</dbReference>
<comment type="caution">
    <text evidence="2">The sequence shown here is derived from an EMBL/GenBank/DDBJ whole genome shotgun (WGS) entry which is preliminary data.</text>
</comment>
<keyword evidence="1" id="KW-0732">Signal</keyword>
<sequence>MVQSTQQSTQQKSSLKSMAMAIALLVSSLAIRVSAIPTNATTGNVRMPAISTTTGLVNGYYVYQNPCHSNHFSFVAALVSKAVSKTLLPSISRIFRSNVASNTRFVVEGQKTNTQFDVEAMSNSRHPVFFTVAGNYIFAGNVSIPFTDNLYNPEFICWRKV</sequence>
<feature type="signal peptide" evidence="1">
    <location>
        <begin position="1"/>
        <end position="35"/>
    </location>
</feature>
<protein>
    <submittedName>
        <fullName evidence="2">Uncharacterized protein</fullName>
    </submittedName>
</protein>
<feature type="chain" id="PRO_5012322562" evidence="1">
    <location>
        <begin position="36"/>
        <end position="161"/>
    </location>
</feature>
<gene>
    <name evidence="2" type="ORF">AYI69_g2010</name>
</gene>
<organism evidence="2 3">
    <name type="scientific">Smittium culicis</name>
    <dbReference type="NCBI Taxonomy" id="133412"/>
    <lineage>
        <taxon>Eukaryota</taxon>
        <taxon>Fungi</taxon>
        <taxon>Fungi incertae sedis</taxon>
        <taxon>Zoopagomycota</taxon>
        <taxon>Kickxellomycotina</taxon>
        <taxon>Harpellomycetes</taxon>
        <taxon>Harpellales</taxon>
        <taxon>Legeriomycetaceae</taxon>
        <taxon>Smittium</taxon>
    </lineage>
</organism>
<evidence type="ECO:0000313" key="2">
    <source>
        <dbReference type="EMBL" id="OMJ28514.1"/>
    </source>
</evidence>
<dbReference type="OrthoDB" id="5574140at2759"/>
<accession>A0A1R1YNQ3</accession>
<reference evidence="3" key="1">
    <citation type="submission" date="2017-01" db="EMBL/GenBank/DDBJ databases">
        <authorList>
            <person name="Wang Y."/>
            <person name="White M."/>
            <person name="Kvist S."/>
            <person name="Moncalvo J.-M."/>
        </authorList>
    </citation>
    <scope>NUCLEOTIDE SEQUENCE [LARGE SCALE GENOMIC DNA]</scope>
    <source>
        <strain evidence="3">ID-206-W2</strain>
    </source>
</reference>